<evidence type="ECO:0000256" key="2">
    <source>
        <dbReference type="ARBA" id="ARBA00023125"/>
    </source>
</evidence>
<dbReference type="InterPro" id="IPR014036">
    <property type="entry name" value="DeoR-like_C"/>
</dbReference>
<name>S1NJT7_9ENTE</name>
<evidence type="ECO:0000313" key="5">
    <source>
        <dbReference type="EMBL" id="EOW80441.1"/>
    </source>
</evidence>
<dbReference type="OrthoDB" id="9798651at2"/>
<dbReference type="InterPro" id="IPR037171">
    <property type="entry name" value="NagB/RpiA_transferase-like"/>
</dbReference>
<dbReference type="SMART" id="SM00420">
    <property type="entry name" value="HTH_DEOR"/>
    <property type="match status" value="1"/>
</dbReference>
<evidence type="ECO:0000256" key="1">
    <source>
        <dbReference type="ARBA" id="ARBA00023015"/>
    </source>
</evidence>
<organism evidence="5 6">
    <name type="scientific">Enterococcus columbae DSM 7374 = ATCC 51263</name>
    <dbReference type="NCBI Taxonomy" id="1121865"/>
    <lineage>
        <taxon>Bacteria</taxon>
        <taxon>Bacillati</taxon>
        <taxon>Bacillota</taxon>
        <taxon>Bacilli</taxon>
        <taxon>Lactobacillales</taxon>
        <taxon>Enterococcaceae</taxon>
        <taxon>Enterococcus</taxon>
    </lineage>
</organism>
<dbReference type="InterPro" id="IPR018356">
    <property type="entry name" value="Tscrpt_reg_HTH_DeoR_CS"/>
</dbReference>
<gene>
    <name evidence="5" type="ORF">I568_02144</name>
</gene>
<dbReference type="InterPro" id="IPR036390">
    <property type="entry name" value="WH_DNA-bd_sf"/>
</dbReference>
<keyword evidence="6" id="KW-1185">Reference proteome</keyword>
<keyword evidence="3" id="KW-0804">Transcription</keyword>
<dbReference type="Pfam" id="PF08220">
    <property type="entry name" value="HTH_DeoR"/>
    <property type="match status" value="1"/>
</dbReference>
<dbReference type="SUPFAM" id="SSF100950">
    <property type="entry name" value="NagB/RpiA/CoA transferase-like"/>
    <property type="match status" value="1"/>
</dbReference>
<dbReference type="EMBL" id="ASWJ01000009">
    <property type="protein sequence ID" value="EOW80441.1"/>
    <property type="molecule type" value="Genomic_DNA"/>
</dbReference>
<dbReference type="AlphaFoldDB" id="S1NJT7"/>
<evidence type="ECO:0000313" key="6">
    <source>
        <dbReference type="Proteomes" id="UP000014113"/>
    </source>
</evidence>
<dbReference type="PATRIC" id="fig|1121865.3.peg.1493"/>
<proteinExistence type="predicted"/>
<dbReference type="PANTHER" id="PTHR30363:SF51">
    <property type="entry name" value="HTH-TYPE TRANSCRIPTIONAL REPRESSOR GLCR"/>
    <property type="match status" value="1"/>
</dbReference>
<dbReference type="PROSITE" id="PS51000">
    <property type="entry name" value="HTH_DEOR_2"/>
    <property type="match status" value="1"/>
</dbReference>
<evidence type="ECO:0000259" key="4">
    <source>
        <dbReference type="PROSITE" id="PS51000"/>
    </source>
</evidence>
<keyword evidence="1" id="KW-0805">Transcription regulation</keyword>
<dbReference type="PROSITE" id="PS00894">
    <property type="entry name" value="HTH_DEOR_1"/>
    <property type="match status" value="1"/>
</dbReference>
<feature type="domain" description="HTH deoR-type" evidence="4">
    <location>
        <begin position="3"/>
        <end position="58"/>
    </location>
</feature>
<dbReference type="GO" id="GO:0003677">
    <property type="term" value="F:DNA binding"/>
    <property type="evidence" value="ECO:0007669"/>
    <property type="project" value="UniProtKB-KW"/>
</dbReference>
<comment type="caution">
    <text evidence="5">The sequence shown here is derived from an EMBL/GenBank/DDBJ whole genome shotgun (WGS) entry which is preliminary data.</text>
</comment>
<accession>S1NJT7</accession>
<dbReference type="RefSeq" id="WP_016183666.1">
    <property type="nucleotide sequence ID" value="NZ_JXKI01000013.1"/>
</dbReference>
<dbReference type="GO" id="GO:0003700">
    <property type="term" value="F:DNA-binding transcription factor activity"/>
    <property type="evidence" value="ECO:0007669"/>
    <property type="project" value="InterPro"/>
</dbReference>
<sequence length="248" mass="28459">MYQEERIQKIYHLLGQKQTLSKQEIMETFNISQDTARRDILAVLKFPGVVRTHGGIMLTNETSQVLSYFSRSQLLTKEKEQMARRINTLIPEQATCYFDVSTTICLACKSLDKTCSIYTHSLDNAFVLAQNPKISLHMLGGSFDFENRYFYSEAQLNQLATLHFDYAFIGTASLDALGALNKEENNARLKRQIVTQARKVILVAENQKFKKQSTHLGVSYDQIDIFLTDCQPTKEQRKLFNPKTEILI</sequence>
<dbReference type="Pfam" id="PF00455">
    <property type="entry name" value="DeoRC"/>
    <property type="match status" value="1"/>
</dbReference>
<evidence type="ECO:0000256" key="3">
    <source>
        <dbReference type="ARBA" id="ARBA00023163"/>
    </source>
</evidence>
<dbReference type="SUPFAM" id="SSF46785">
    <property type="entry name" value="Winged helix' DNA-binding domain"/>
    <property type="match status" value="1"/>
</dbReference>
<dbReference type="PANTHER" id="PTHR30363">
    <property type="entry name" value="HTH-TYPE TRANSCRIPTIONAL REGULATOR SRLR-RELATED"/>
    <property type="match status" value="1"/>
</dbReference>
<dbReference type="STRING" id="1121865.OMW_01529"/>
<dbReference type="Proteomes" id="UP000014113">
    <property type="component" value="Unassembled WGS sequence"/>
</dbReference>
<reference evidence="5 6" key="1">
    <citation type="submission" date="2013-03" db="EMBL/GenBank/DDBJ databases">
        <title>The Genome Sequence of Enterococcus columbae ATCC_51263 (PacBio/Illumina hybrid assembly).</title>
        <authorList>
            <consortium name="The Broad Institute Genomics Platform"/>
            <consortium name="The Broad Institute Genome Sequencing Center for Infectious Disease"/>
            <person name="Earl A."/>
            <person name="Russ C."/>
            <person name="Gilmore M."/>
            <person name="Surin D."/>
            <person name="Walker B."/>
            <person name="Young S."/>
            <person name="Zeng Q."/>
            <person name="Gargeya S."/>
            <person name="Fitzgerald M."/>
            <person name="Haas B."/>
            <person name="Abouelleil A."/>
            <person name="Allen A.W."/>
            <person name="Alvarado L."/>
            <person name="Arachchi H.M."/>
            <person name="Berlin A.M."/>
            <person name="Chapman S.B."/>
            <person name="Gainer-Dewar J."/>
            <person name="Goldberg J."/>
            <person name="Griggs A."/>
            <person name="Gujja S."/>
            <person name="Hansen M."/>
            <person name="Howarth C."/>
            <person name="Imamovic A."/>
            <person name="Ireland A."/>
            <person name="Larimer J."/>
            <person name="McCowan C."/>
            <person name="Murphy C."/>
            <person name="Pearson M."/>
            <person name="Poon T.W."/>
            <person name="Priest M."/>
            <person name="Roberts A."/>
            <person name="Saif S."/>
            <person name="Shea T."/>
            <person name="Sisk P."/>
            <person name="Sykes S."/>
            <person name="Wortman J."/>
            <person name="Nusbaum C."/>
            <person name="Birren B."/>
        </authorList>
    </citation>
    <scope>NUCLEOTIDE SEQUENCE [LARGE SCALE GENOMIC DNA]</scope>
    <source>
        <strain evidence="5 6">ATCC 51263</strain>
    </source>
</reference>
<keyword evidence="2" id="KW-0238">DNA-binding</keyword>
<dbReference type="SMART" id="SM01134">
    <property type="entry name" value="DeoRC"/>
    <property type="match status" value="1"/>
</dbReference>
<protein>
    <recommendedName>
        <fullName evidence="4">HTH deoR-type domain-containing protein</fullName>
    </recommendedName>
</protein>
<dbReference type="InterPro" id="IPR050313">
    <property type="entry name" value="Carb_Metab_HTH_regulators"/>
</dbReference>
<dbReference type="InterPro" id="IPR001034">
    <property type="entry name" value="DeoR_HTH"/>
</dbReference>
<dbReference type="eggNOG" id="COG1349">
    <property type="taxonomic scope" value="Bacteria"/>
</dbReference>